<proteinExistence type="inferred from homology"/>
<sequence length="408" mass="45397">MRLLNVFYTGWGEQWLLGQLADDGRKLLFEYSPEALRQGLELSPLHLKLRAGAYRDFPQHLYRLPGLMADALPDGWGLLLMDRLFRQRGLRTTSLSPLDRLAFIGDRAMGALVFRPSDDTPPEPSDLTLLALAQEAQQIVSGKDSDALAQLARLGGSPQGARPKVLVNHDPDSGIISTSETGSGQPWLIKFQAGGEHKEACALENLYARLARDCGLEMPETRYFDLGRSLAAFGTARFDRQDGWRVPTHTLASALHADFRLPSSVDYTTFLRATRAFTRDEREVGKAFERAVFNVIFHNRDDHGRNLAFCLGRDRRWRLAPAYDLTWSDGPGGEHQMDVCGEGLTPGRPHLLRLAGEGGLDTVWAANVIERMASVAGTFRERAKSEPIRAATVQTVWKSVAACRDRMK</sequence>
<feature type="domain" description="HipA N-terminal subdomain 1" evidence="5">
    <location>
        <begin position="13"/>
        <end position="114"/>
    </location>
</feature>
<dbReference type="GO" id="GO:0005829">
    <property type="term" value="C:cytosol"/>
    <property type="evidence" value="ECO:0007669"/>
    <property type="project" value="TreeGrafter"/>
</dbReference>
<dbReference type="PANTHER" id="PTHR37419">
    <property type="entry name" value="SERINE/THREONINE-PROTEIN KINASE TOXIN HIPA"/>
    <property type="match status" value="1"/>
</dbReference>
<evidence type="ECO:0000256" key="3">
    <source>
        <dbReference type="ARBA" id="ARBA00022777"/>
    </source>
</evidence>
<keyword evidence="7" id="KW-1185">Reference proteome</keyword>
<gene>
    <name evidence="6" type="ORF">EV700_1912</name>
</gene>
<dbReference type="InterPro" id="IPR017508">
    <property type="entry name" value="HipA_N1"/>
</dbReference>
<feature type="domain" description="HipA-like C-terminal" evidence="4">
    <location>
        <begin position="157"/>
        <end position="374"/>
    </location>
</feature>
<dbReference type="Pfam" id="PF13657">
    <property type="entry name" value="Couple_hipA"/>
    <property type="match status" value="1"/>
</dbReference>
<comment type="similarity">
    <text evidence="1">Belongs to the HipA Ser/Thr kinase family.</text>
</comment>
<evidence type="ECO:0000313" key="7">
    <source>
        <dbReference type="Proteomes" id="UP000292423"/>
    </source>
</evidence>
<dbReference type="InterPro" id="IPR012893">
    <property type="entry name" value="HipA-like_C"/>
</dbReference>
<evidence type="ECO:0000259" key="5">
    <source>
        <dbReference type="Pfam" id="PF13657"/>
    </source>
</evidence>
<dbReference type="PANTHER" id="PTHR37419:SF8">
    <property type="entry name" value="TOXIN YJJJ"/>
    <property type="match status" value="1"/>
</dbReference>
<reference evidence="6 7" key="1">
    <citation type="submission" date="2019-02" db="EMBL/GenBank/DDBJ databases">
        <title>Genomic Encyclopedia of Type Strains, Phase IV (KMG-IV): sequencing the most valuable type-strain genomes for metagenomic binning, comparative biology and taxonomic classification.</title>
        <authorList>
            <person name="Goeker M."/>
        </authorList>
    </citation>
    <scope>NUCLEOTIDE SEQUENCE [LARGE SCALE GENOMIC DNA]</scope>
    <source>
        <strain evidence="6 7">DSM 105135</strain>
    </source>
</reference>
<keyword evidence="3 6" id="KW-0418">Kinase</keyword>
<evidence type="ECO:0000313" key="6">
    <source>
        <dbReference type="EMBL" id="RZU45100.1"/>
    </source>
</evidence>
<dbReference type="AlphaFoldDB" id="A0A4Q7Z448"/>
<dbReference type="EMBL" id="SHKX01000012">
    <property type="protein sequence ID" value="RZU45100.1"/>
    <property type="molecule type" value="Genomic_DNA"/>
</dbReference>
<dbReference type="OrthoDB" id="9805913at2"/>
<dbReference type="GO" id="GO:0004674">
    <property type="term" value="F:protein serine/threonine kinase activity"/>
    <property type="evidence" value="ECO:0007669"/>
    <property type="project" value="TreeGrafter"/>
</dbReference>
<organism evidence="6 7">
    <name type="scientific">Fluviicoccus keumensis</name>
    <dbReference type="NCBI Taxonomy" id="1435465"/>
    <lineage>
        <taxon>Bacteria</taxon>
        <taxon>Pseudomonadati</taxon>
        <taxon>Pseudomonadota</taxon>
        <taxon>Gammaproteobacteria</taxon>
        <taxon>Moraxellales</taxon>
        <taxon>Moraxellaceae</taxon>
        <taxon>Fluviicoccus</taxon>
    </lineage>
</organism>
<accession>A0A4Q7Z448</accession>
<evidence type="ECO:0000259" key="4">
    <source>
        <dbReference type="Pfam" id="PF07804"/>
    </source>
</evidence>
<protein>
    <submittedName>
        <fullName evidence="6">Serine/threonine-protein kinase HipA</fullName>
    </submittedName>
</protein>
<dbReference type="RefSeq" id="WP_130413115.1">
    <property type="nucleotide sequence ID" value="NZ_SHKX01000012.1"/>
</dbReference>
<dbReference type="Proteomes" id="UP000292423">
    <property type="component" value="Unassembled WGS sequence"/>
</dbReference>
<evidence type="ECO:0000256" key="1">
    <source>
        <dbReference type="ARBA" id="ARBA00010164"/>
    </source>
</evidence>
<comment type="caution">
    <text evidence="6">The sequence shown here is derived from an EMBL/GenBank/DDBJ whole genome shotgun (WGS) entry which is preliminary data.</text>
</comment>
<evidence type="ECO:0000256" key="2">
    <source>
        <dbReference type="ARBA" id="ARBA00022679"/>
    </source>
</evidence>
<name>A0A4Q7Z448_9GAMM</name>
<keyword evidence="2" id="KW-0808">Transferase</keyword>
<dbReference type="InterPro" id="IPR052028">
    <property type="entry name" value="HipA_Ser/Thr_kinase"/>
</dbReference>
<dbReference type="Pfam" id="PF07804">
    <property type="entry name" value="HipA_C"/>
    <property type="match status" value="1"/>
</dbReference>